<dbReference type="AlphaFoldDB" id="A0AAN9JWG1"/>
<comment type="caution">
    <text evidence="1">The sequence shown here is derived from an EMBL/GenBank/DDBJ whole genome shotgun (WGS) entry which is preliminary data.</text>
</comment>
<protein>
    <submittedName>
        <fullName evidence="1">Uncharacterized protein</fullName>
    </submittedName>
</protein>
<evidence type="ECO:0000313" key="1">
    <source>
        <dbReference type="EMBL" id="KAK7305182.1"/>
    </source>
</evidence>
<organism evidence="1 2">
    <name type="scientific">Canavalia gladiata</name>
    <name type="common">Sword bean</name>
    <name type="synonym">Dolichos gladiatus</name>
    <dbReference type="NCBI Taxonomy" id="3824"/>
    <lineage>
        <taxon>Eukaryota</taxon>
        <taxon>Viridiplantae</taxon>
        <taxon>Streptophyta</taxon>
        <taxon>Embryophyta</taxon>
        <taxon>Tracheophyta</taxon>
        <taxon>Spermatophyta</taxon>
        <taxon>Magnoliopsida</taxon>
        <taxon>eudicotyledons</taxon>
        <taxon>Gunneridae</taxon>
        <taxon>Pentapetalae</taxon>
        <taxon>rosids</taxon>
        <taxon>fabids</taxon>
        <taxon>Fabales</taxon>
        <taxon>Fabaceae</taxon>
        <taxon>Papilionoideae</taxon>
        <taxon>50 kb inversion clade</taxon>
        <taxon>NPAAA clade</taxon>
        <taxon>indigoferoid/millettioid clade</taxon>
        <taxon>Phaseoleae</taxon>
        <taxon>Canavalia</taxon>
    </lineage>
</organism>
<gene>
    <name evidence="1" type="ORF">VNO77_43083</name>
</gene>
<dbReference type="EMBL" id="JAYMYQ010000011">
    <property type="protein sequence ID" value="KAK7305182.1"/>
    <property type="molecule type" value="Genomic_DNA"/>
</dbReference>
<keyword evidence="2" id="KW-1185">Reference proteome</keyword>
<accession>A0AAN9JWG1</accession>
<reference evidence="1 2" key="1">
    <citation type="submission" date="2024-01" db="EMBL/GenBank/DDBJ databases">
        <title>The genomes of 5 underutilized Papilionoideae crops provide insights into root nodulation and disease resistanc.</title>
        <authorList>
            <person name="Jiang F."/>
        </authorList>
    </citation>
    <scope>NUCLEOTIDE SEQUENCE [LARGE SCALE GENOMIC DNA]</scope>
    <source>
        <strain evidence="1">LVBAO_FW01</strain>
        <tissue evidence="1">Leaves</tissue>
    </source>
</reference>
<dbReference type="Proteomes" id="UP001367508">
    <property type="component" value="Unassembled WGS sequence"/>
</dbReference>
<sequence length="121" mass="14275">MRRHFCKLLLFPFKLAIGMTQMIVTVRSLLLSLEFLLRSRNSFSLIEIWKETYRHGFLGNYANLRSDWDHRVPLHQNLLQQRTFYQSISPNFGYYCNHLLLDDVGNCISGTDEATHSTYTE</sequence>
<name>A0AAN9JWG1_CANGL</name>
<proteinExistence type="predicted"/>
<evidence type="ECO:0000313" key="2">
    <source>
        <dbReference type="Proteomes" id="UP001367508"/>
    </source>
</evidence>